<protein>
    <submittedName>
        <fullName evidence="2">Uncharacterized protein</fullName>
    </submittedName>
</protein>
<comment type="caution">
    <text evidence="2">The sequence shown here is derived from an EMBL/GenBank/DDBJ whole genome shotgun (WGS) entry which is preliminary data.</text>
</comment>
<organism evidence="2 3">
    <name type="scientific">Phocaeicola sartorii</name>
    <dbReference type="NCBI Taxonomy" id="671267"/>
    <lineage>
        <taxon>Bacteria</taxon>
        <taxon>Pseudomonadati</taxon>
        <taxon>Bacteroidota</taxon>
        <taxon>Bacteroidia</taxon>
        <taxon>Bacteroidales</taxon>
        <taxon>Bacteroidaceae</taxon>
        <taxon>Phocaeicola</taxon>
    </lineage>
</organism>
<gene>
    <name evidence="2" type="ORF">E5339_14905</name>
</gene>
<keyword evidence="1" id="KW-0472">Membrane</keyword>
<sequence>MNEKQKDKGLMKAMKEQPTYRLPSNFTFRTMQKVEEALLLREKKQERRTLLATIAASLFLILSSGTGLYIYFGDAIKECIRSTFLAGGQILDIQFPPIYLLFIVTIPIFMFFDRWMRKLYFKHHACRG</sequence>
<dbReference type="RefSeq" id="WP_135952175.1">
    <property type="nucleotide sequence ID" value="NZ_CAOOJZ010000008.1"/>
</dbReference>
<evidence type="ECO:0000313" key="3">
    <source>
        <dbReference type="Proteomes" id="UP000310760"/>
    </source>
</evidence>
<reference evidence="2 3" key="1">
    <citation type="submission" date="2019-04" db="EMBL/GenBank/DDBJ databases">
        <title>Microbes associate with the intestines of laboratory mice.</title>
        <authorList>
            <person name="Navarre W."/>
            <person name="Wong E."/>
            <person name="Huang K."/>
            <person name="Tropini C."/>
            <person name="Ng K."/>
            <person name="Yu B."/>
        </authorList>
    </citation>
    <scope>NUCLEOTIDE SEQUENCE [LARGE SCALE GENOMIC DNA]</scope>
    <source>
        <strain evidence="2 3">NM22_B1</strain>
    </source>
</reference>
<dbReference type="Proteomes" id="UP000310760">
    <property type="component" value="Unassembled WGS sequence"/>
</dbReference>
<keyword evidence="1" id="KW-1133">Transmembrane helix</keyword>
<feature type="transmembrane region" description="Helical" evidence="1">
    <location>
        <begin position="93"/>
        <end position="112"/>
    </location>
</feature>
<dbReference type="EMBL" id="SRYJ01000034">
    <property type="protein sequence ID" value="TGY68935.1"/>
    <property type="molecule type" value="Genomic_DNA"/>
</dbReference>
<name>A0A4S2FJ50_9BACT</name>
<evidence type="ECO:0000313" key="2">
    <source>
        <dbReference type="EMBL" id="TGY68935.1"/>
    </source>
</evidence>
<dbReference type="AlphaFoldDB" id="A0A4S2FJ50"/>
<proteinExistence type="predicted"/>
<feature type="transmembrane region" description="Helical" evidence="1">
    <location>
        <begin position="50"/>
        <end position="73"/>
    </location>
</feature>
<evidence type="ECO:0000256" key="1">
    <source>
        <dbReference type="SAM" id="Phobius"/>
    </source>
</evidence>
<accession>A0A4S2FJ50</accession>
<keyword evidence="1" id="KW-0812">Transmembrane</keyword>